<name>A0AAD7JQT8_9AGAR</name>
<gene>
    <name evidence="1" type="ORF">B0H16DRAFT_235333</name>
</gene>
<accession>A0AAD7JQT8</accession>
<dbReference type="Proteomes" id="UP001215598">
    <property type="component" value="Unassembled WGS sequence"/>
</dbReference>
<organism evidence="1 2">
    <name type="scientific">Mycena metata</name>
    <dbReference type="NCBI Taxonomy" id="1033252"/>
    <lineage>
        <taxon>Eukaryota</taxon>
        <taxon>Fungi</taxon>
        <taxon>Dikarya</taxon>
        <taxon>Basidiomycota</taxon>
        <taxon>Agaricomycotina</taxon>
        <taxon>Agaricomycetes</taxon>
        <taxon>Agaricomycetidae</taxon>
        <taxon>Agaricales</taxon>
        <taxon>Marasmiineae</taxon>
        <taxon>Mycenaceae</taxon>
        <taxon>Mycena</taxon>
    </lineage>
</organism>
<sequence>MYYPALWRVFPPLRQSPDGTNCSPSPVDGYPSNPMAEWLAGSLSTIPPTIQRDCQYTRHLSLISSRSWRRLLLQLTLVSAGRSRATEDICGIWRWRSEGGRGSRVVMPDTVFKLPSESARAAAPDLEHLQRDPLFIYGDETASILTELTVSLLLKPSLHVAAHLLHGRFIYSISPFLRAPAVILFLLRPCLPAWCYTSRIWYGQPLSFYCQAAVPPKAQTGRNH</sequence>
<protein>
    <submittedName>
        <fullName evidence="1">Uncharacterized protein</fullName>
    </submittedName>
</protein>
<evidence type="ECO:0000313" key="2">
    <source>
        <dbReference type="Proteomes" id="UP001215598"/>
    </source>
</evidence>
<comment type="caution">
    <text evidence="1">The sequence shown here is derived from an EMBL/GenBank/DDBJ whole genome shotgun (WGS) entry which is preliminary data.</text>
</comment>
<dbReference type="EMBL" id="JARKIB010000017">
    <property type="protein sequence ID" value="KAJ7769895.1"/>
    <property type="molecule type" value="Genomic_DNA"/>
</dbReference>
<dbReference type="AlphaFoldDB" id="A0AAD7JQT8"/>
<reference evidence="1" key="1">
    <citation type="submission" date="2023-03" db="EMBL/GenBank/DDBJ databases">
        <title>Massive genome expansion in bonnet fungi (Mycena s.s.) driven by repeated elements and novel gene families across ecological guilds.</title>
        <authorList>
            <consortium name="Lawrence Berkeley National Laboratory"/>
            <person name="Harder C.B."/>
            <person name="Miyauchi S."/>
            <person name="Viragh M."/>
            <person name="Kuo A."/>
            <person name="Thoen E."/>
            <person name="Andreopoulos B."/>
            <person name="Lu D."/>
            <person name="Skrede I."/>
            <person name="Drula E."/>
            <person name="Henrissat B."/>
            <person name="Morin E."/>
            <person name="Kohler A."/>
            <person name="Barry K."/>
            <person name="LaButti K."/>
            <person name="Morin E."/>
            <person name="Salamov A."/>
            <person name="Lipzen A."/>
            <person name="Mereny Z."/>
            <person name="Hegedus B."/>
            <person name="Baldrian P."/>
            <person name="Stursova M."/>
            <person name="Weitz H."/>
            <person name="Taylor A."/>
            <person name="Grigoriev I.V."/>
            <person name="Nagy L.G."/>
            <person name="Martin F."/>
            <person name="Kauserud H."/>
        </authorList>
    </citation>
    <scope>NUCLEOTIDE SEQUENCE</scope>
    <source>
        <strain evidence="1">CBHHK182m</strain>
    </source>
</reference>
<evidence type="ECO:0000313" key="1">
    <source>
        <dbReference type="EMBL" id="KAJ7769895.1"/>
    </source>
</evidence>
<keyword evidence="2" id="KW-1185">Reference proteome</keyword>
<proteinExistence type="predicted"/>